<dbReference type="OMA" id="AGHYERR"/>
<dbReference type="InterPro" id="IPR000533">
    <property type="entry name" value="Tropomyosin"/>
</dbReference>
<dbReference type="AlphaFoldDB" id="A0A5N6DJX7"/>
<evidence type="ECO:0000313" key="3">
    <source>
        <dbReference type="EMBL" id="KAB8205422.1"/>
    </source>
</evidence>
<dbReference type="Gene3D" id="1.20.5.340">
    <property type="match status" value="1"/>
</dbReference>
<dbReference type="EMBL" id="ML734970">
    <property type="protein sequence ID" value="KAB8205422.1"/>
    <property type="molecule type" value="Genomic_DNA"/>
</dbReference>
<keyword evidence="4" id="KW-1185">Reference proteome</keyword>
<evidence type="ECO:0000256" key="1">
    <source>
        <dbReference type="ARBA" id="ARBA00023054"/>
    </source>
</evidence>
<reference evidence="3 4" key="1">
    <citation type="submission" date="2019-04" db="EMBL/GenBank/DDBJ databases">
        <title>Fungal friends and foes A comparative genomics study of 23 Aspergillus species from section Flavi.</title>
        <authorList>
            <consortium name="DOE Joint Genome Institute"/>
            <person name="Kjaerbolling I."/>
            <person name="Vesth T.C."/>
            <person name="Frisvad J.C."/>
            <person name="Nybo J.L."/>
            <person name="Theobald S."/>
            <person name="Kildgaard S."/>
            <person name="Petersen T.I."/>
            <person name="Kuo A."/>
            <person name="Sato A."/>
            <person name="Lyhne E.K."/>
            <person name="Kogle M.E."/>
            <person name="Wiebenga A."/>
            <person name="Kun R.S."/>
            <person name="Lubbers R.J."/>
            <person name="Makela M.R."/>
            <person name="Barry K."/>
            <person name="Chovatia M."/>
            <person name="Clum A."/>
            <person name="Daum C."/>
            <person name="Haridas S."/>
            <person name="He G."/>
            <person name="LaButti K."/>
            <person name="Lipzen A."/>
            <person name="Mondo S."/>
            <person name="Pangilinan J."/>
            <person name="Riley R."/>
            <person name="Salamov A."/>
            <person name="Simmons B.A."/>
            <person name="Magnuson J.K."/>
            <person name="Henrissat B."/>
            <person name="Mortensen U.H."/>
            <person name="Larsen T.O."/>
            <person name="De vries R.P."/>
            <person name="Grigoriev I.V."/>
            <person name="Machida M."/>
            <person name="Baker S.E."/>
            <person name="Andersen M.R."/>
        </authorList>
    </citation>
    <scope>NUCLEOTIDE SEQUENCE [LARGE SCALE GENOMIC DNA]</scope>
    <source>
        <strain evidence="3 4">CBS 117618</strain>
    </source>
</reference>
<proteinExistence type="predicted"/>
<gene>
    <name evidence="3" type="ORF">BDV34DRAFT_195510</name>
</gene>
<evidence type="ECO:0000256" key="2">
    <source>
        <dbReference type="SAM" id="Coils"/>
    </source>
</evidence>
<sequence>MDRIREKMKSLQTEADTAQTEVEKLTAKIQELEQDNQSKDEEIATLSTRHQELEEQVEETEKLVREVKRLFNEDDIQAGHYERRAQALQADCDQWEAKYNDMAAKHAELQKNLDSLLGEMGEI</sequence>
<protein>
    <recommendedName>
        <fullName evidence="5">Tropomyosin</fullName>
    </recommendedName>
</protein>
<keyword evidence="1 2" id="KW-0175">Coiled coil</keyword>
<dbReference type="Pfam" id="PF00261">
    <property type="entry name" value="Tropomyosin"/>
    <property type="match status" value="1"/>
</dbReference>
<accession>A0A5N6DJX7</accession>
<name>A0A5N6DJX7_ASPPA</name>
<evidence type="ECO:0008006" key="5">
    <source>
        <dbReference type="Google" id="ProtNLM"/>
    </source>
</evidence>
<dbReference type="SUPFAM" id="SSF57997">
    <property type="entry name" value="Tropomyosin"/>
    <property type="match status" value="1"/>
</dbReference>
<dbReference type="VEuPathDB" id="FungiDB:BDV34DRAFT_195510"/>
<organism evidence="3 4">
    <name type="scientific">Aspergillus parasiticus</name>
    <dbReference type="NCBI Taxonomy" id="5067"/>
    <lineage>
        <taxon>Eukaryota</taxon>
        <taxon>Fungi</taxon>
        <taxon>Dikarya</taxon>
        <taxon>Ascomycota</taxon>
        <taxon>Pezizomycotina</taxon>
        <taxon>Eurotiomycetes</taxon>
        <taxon>Eurotiomycetidae</taxon>
        <taxon>Eurotiales</taxon>
        <taxon>Aspergillaceae</taxon>
        <taxon>Aspergillus</taxon>
        <taxon>Aspergillus subgen. Circumdati</taxon>
    </lineage>
</organism>
<evidence type="ECO:0000313" key="4">
    <source>
        <dbReference type="Proteomes" id="UP000326532"/>
    </source>
</evidence>
<feature type="coiled-coil region" evidence="2">
    <location>
        <begin position="1"/>
        <end position="119"/>
    </location>
</feature>
<dbReference type="Proteomes" id="UP000326532">
    <property type="component" value="Unassembled WGS sequence"/>
</dbReference>